<feature type="compositionally biased region" description="Basic and acidic residues" evidence="1">
    <location>
        <begin position="36"/>
        <end position="47"/>
    </location>
</feature>
<evidence type="ECO:0000313" key="4">
    <source>
        <dbReference type="Proteomes" id="UP000248405"/>
    </source>
</evidence>
<dbReference type="Pfam" id="PF17100">
    <property type="entry name" value="NACHT_N"/>
    <property type="match status" value="1"/>
</dbReference>
<sequence length="301" mass="33826">MLGNDTSQASASTPLKESNQSFEITKDVGSSQGNRHSSEHEPSEIESKGQTNPISPVVEVQEIPDVEEIWEEAYGRIRNNKVLEKLVIEYEKIVRSKLPSATTDPDSGDVDNNQMPLPRQLADLDGKSRQKLMDALVEESSNNAADIKAFDTFSKVFNSTKDGISSVLAVYPPASIAWTGVCLVLTLLVRYSDQVNASHNGLLYIIAKLPWYAHLVELLRPEIWQSPQQFRQSKAPLKEASIELYRLIIEFQILTLQECHHKFRTLSKTFVGLGSSAEDRLTKIKEAESEVQTYMEIDFRT</sequence>
<dbReference type="OrthoDB" id="163438at2759"/>
<evidence type="ECO:0000259" key="2">
    <source>
        <dbReference type="Pfam" id="PF17100"/>
    </source>
</evidence>
<reference evidence="3" key="1">
    <citation type="submission" date="2016-12" db="EMBL/GenBank/DDBJ databases">
        <title>The genomes of Aspergillus section Nigri reveals drivers in fungal speciation.</title>
        <authorList>
            <consortium name="DOE Joint Genome Institute"/>
            <person name="Vesth T.C."/>
            <person name="Nybo J."/>
            <person name="Theobald S."/>
            <person name="Brandl J."/>
            <person name="Frisvad J.C."/>
            <person name="Nielsen K.F."/>
            <person name="Lyhne E.K."/>
            <person name="Kogle M.E."/>
            <person name="Kuo A."/>
            <person name="Riley R."/>
            <person name="Clum A."/>
            <person name="Nolan M."/>
            <person name="Lipzen A."/>
            <person name="Salamov A."/>
            <person name="Henrissat B."/>
            <person name="Wiebenga A."/>
            <person name="De Vries R.P."/>
            <person name="Grigoriev I.V."/>
            <person name="Mortensen U.H."/>
            <person name="Andersen M.R."/>
            <person name="Baker S.E."/>
        </authorList>
    </citation>
    <scope>NUCLEOTIDE SEQUENCE [LARGE SCALE GENOMIC DNA]</scope>
    <source>
        <strain evidence="3">CBS 113365</strain>
    </source>
</reference>
<evidence type="ECO:0000313" key="3">
    <source>
        <dbReference type="EMBL" id="PYH70640.1"/>
    </source>
</evidence>
<evidence type="ECO:0000256" key="1">
    <source>
        <dbReference type="SAM" id="MobiDB-lite"/>
    </source>
</evidence>
<protein>
    <recommendedName>
        <fullName evidence="2">NWD NACHT-NTPase N-terminal domain-containing protein</fullName>
    </recommendedName>
</protein>
<dbReference type="GeneID" id="37215267"/>
<accession>A0A319BIC6</accession>
<dbReference type="RefSeq" id="XP_025564434.1">
    <property type="nucleotide sequence ID" value="XM_025710675.1"/>
</dbReference>
<feature type="domain" description="NWD NACHT-NTPase N-terminal" evidence="2">
    <location>
        <begin position="67"/>
        <end position="292"/>
    </location>
</feature>
<dbReference type="EMBL" id="KZ821620">
    <property type="protein sequence ID" value="PYH70640.1"/>
    <property type="molecule type" value="Genomic_DNA"/>
</dbReference>
<proteinExistence type="predicted"/>
<feature type="compositionally biased region" description="Polar residues" evidence="1">
    <location>
        <begin position="1"/>
        <end position="35"/>
    </location>
</feature>
<dbReference type="InterPro" id="IPR031359">
    <property type="entry name" value="NACHT_N"/>
</dbReference>
<keyword evidence="4" id="KW-1185">Reference proteome</keyword>
<dbReference type="Proteomes" id="UP000248405">
    <property type="component" value="Unassembled WGS sequence"/>
</dbReference>
<dbReference type="AlphaFoldDB" id="A0A319BIC6"/>
<name>A0A319BIC6_ASPVC</name>
<feature type="region of interest" description="Disordered" evidence="1">
    <location>
        <begin position="1"/>
        <end position="57"/>
    </location>
</feature>
<organism evidence="3 4">
    <name type="scientific">Aspergillus vadensis (strain CBS 113365 / IMI 142717 / IBT 24658)</name>
    <dbReference type="NCBI Taxonomy" id="1448311"/>
    <lineage>
        <taxon>Eukaryota</taxon>
        <taxon>Fungi</taxon>
        <taxon>Dikarya</taxon>
        <taxon>Ascomycota</taxon>
        <taxon>Pezizomycotina</taxon>
        <taxon>Eurotiomycetes</taxon>
        <taxon>Eurotiomycetidae</taxon>
        <taxon>Eurotiales</taxon>
        <taxon>Aspergillaceae</taxon>
        <taxon>Aspergillus</taxon>
        <taxon>Aspergillus subgen. Circumdati</taxon>
    </lineage>
</organism>
<gene>
    <name evidence="3" type="ORF">BO88DRAFT_452164</name>
</gene>